<protein>
    <submittedName>
        <fullName evidence="1">Uncharacterized protein</fullName>
    </submittedName>
</protein>
<evidence type="ECO:0000313" key="2">
    <source>
        <dbReference type="Proteomes" id="UP000316304"/>
    </source>
</evidence>
<gene>
    <name evidence="1" type="ORF">Pla52o_21280</name>
</gene>
<comment type="caution">
    <text evidence="1">The sequence shown here is derived from an EMBL/GenBank/DDBJ whole genome shotgun (WGS) entry which is preliminary data.</text>
</comment>
<reference evidence="1 2" key="1">
    <citation type="submission" date="2019-02" db="EMBL/GenBank/DDBJ databases">
        <title>Deep-cultivation of Planctomycetes and their phenomic and genomic characterization uncovers novel biology.</title>
        <authorList>
            <person name="Wiegand S."/>
            <person name="Jogler M."/>
            <person name="Boedeker C."/>
            <person name="Pinto D."/>
            <person name="Vollmers J."/>
            <person name="Rivas-Marin E."/>
            <person name="Kohn T."/>
            <person name="Peeters S.H."/>
            <person name="Heuer A."/>
            <person name="Rast P."/>
            <person name="Oberbeckmann S."/>
            <person name="Bunk B."/>
            <person name="Jeske O."/>
            <person name="Meyerdierks A."/>
            <person name="Storesund J.E."/>
            <person name="Kallscheuer N."/>
            <person name="Luecker S."/>
            <person name="Lage O.M."/>
            <person name="Pohl T."/>
            <person name="Merkel B.J."/>
            <person name="Hornburger P."/>
            <person name="Mueller R.-W."/>
            <person name="Bruemmer F."/>
            <person name="Labrenz M."/>
            <person name="Spormann A.M."/>
            <person name="Op Den Camp H."/>
            <person name="Overmann J."/>
            <person name="Amann R."/>
            <person name="Jetten M.S.M."/>
            <person name="Mascher T."/>
            <person name="Medema M.H."/>
            <person name="Devos D.P."/>
            <person name="Kaster A.-K."/>
            <person name="Ovreas L."/>
            <person name="Rohde M."/>
            <person name="Galperin M.Y."/>
            <person name="Jogler C."/>
        </authorList>
    </citation>
    <scope>NUCLEOTIDE SEQUENCE [LARGE SCALE GENOMIC DNA]</scope>
    <source>
        <strain evidence="1 2">Pla52o</strain>
    </source>
</reference>
<dbReference type="Proteomes" id="UP000316304">
    <property type="component" value="Unassembled WGS sequence"/>
</dbReference>
<dbReference type="PROSITE" id="PS51257">
    <property type="entry name" value="PROKAR_LIPOPROTEIN"/>
    <property type="match status" value="1"/>
</dbReference>
<organism evidence="1 2">
    <name type="scientific">Novipirellula galeiformis</name>
    <dbReference type="NCBI Taxonomy" id="2528004"/>
    <lineage>
        <taxon>Bacteria</taxon>
        <taxon>Pseudomonadati</taxon>
        <taxon>Planctomycetota</taxon>
        <taxon>Planctomycetia</taxon>
        <taxon>Pirellulales</taxon>
        <taxon>Pirellulaceae</taxon>
        <taxon>Novipirellula</taxon>
    </lineage>
</organism>
<evidence type="ECO:0000313" key="1">
    <source>
        <dbReference type="EMBL" id="TWU24202.1"/>
    </source>
</evidence>
<dbReference type="AlphaFoldDB" id="A0A5C6CIR4"/>
<dbReference type="RefSeq" id="WP_146594433.1">
    <property type="nucleotide sequence ID" value="NZ_SJPT01000003.1"/>
</dbReference>
<dbReference type="OrthoDB" id="264119at2"/>
<proteinExistence type="predicted"/>
<name>A0A5C6CIR4_9BACT</name>
<accession>A0A5C6CIR4</accession>
<dbReference type="EMBL" id="SJPT01000003">
    <property type="protein sequence ID" value="TWU24202.1"/>
    <property type="molecule type" value="Genomic_DNA"/>
</dbReference>
<keyword evidence="2" id="KW-1185">Reference proteome</keyword>
<sequence length="179" mass="18118">MNTRYLSVVASVTLLVVSSGCGNLKQFWFGRGARCGLCNTISGIMPGRPGCLSQAPSCNAAPYTAPPVAAAPPAGCTCSPYAGPQVEGYGELGCGSEVAAKCPTCAPFSSGYGNIVGDYGYDSSVDQYGTVVTDPYLQGGAVGSSVYGNPGSGMSDNFDARGDRILNIEPLPPGATPAR</sequence>